<dbReference type="SUPFAM" id="SSF47413">
    <property type="entry name" value="lambda repressor-like DNA-binding domains"/>
    <property type="match status" value="1"/>
</dbReference>
<dbReference type="RefSeq" id="WP_048472030.1">
    <property type="nucleotide sequence ID" value="NZ_JYNL01000061.1"/>
</dbReference>
<evidence type="ECO:0000259" key="2">
    <source>
        <dbReference type="PROSITE" id="PS50943"/>
    </source>
</evidence>
<evidence type="ECO:0000313" key="4">
    <source>
        <dbReference type="Proteomes" id="UP000036513"/>
    </source>
</evidence>
<evidence type="ECO:0000313" key="3">
    <source>
        <dbReference type="EMBL" id="KMO71111.1"/>
    </source>
</evidence>
<dbReference type="SMR" id="A0A0J6YE60"/>
<comment type="similarity">
    <text evidence="1">Belongs to the short-chain fatty acyl-CoA assimilation regulator (ScfR) family.</text>
</comment>
<dbReference type="InterPro" id="IPR001387">
    <property type="entry name" value="Cro/C1-type_HTH"/>
</dbReference>
<dbReference type="Pfam" id="PF01381">
    <property type="entry name" value="HTH_3"/>
    <property type="match status" value="1"/>
</dbReference>
<dbReference type="AlphaFoldDB" id="A0A0J6YE60"/>
<dbReference type="Gene3D" id="1.10.260.40">
    <property type="entry name" value="lambda repressor-like DNA-binding domains"/>
    <property type="match status" value="1"/>
</dbReference>
<keyword evidence="4" id="KW-1185">Reference proteome</keyword>
<dbReference type="PROSITE" id="PS50943">
    <property type="entry name" value="HTH_CROC1"/>
    <property type="match status" value="1"/>
</dbReference>
<dbReference type="GO" id="GO:0003677">
    <property type="term" value="F:DNA binding"/>
    <property type="evidence" value="ECO:0007669"/>
    <property type="project" value="InterPro"/>
</dbReference>
<dbReference type="Gene3D" id="1.10.10.2910">
    <property type="match status" value="1"/>
</dbReference>
<evidence type="ECO:0000256" key="1">
    <source>
        <dbReference type="ARBA" id="ARBA00007227"/>
    </source>
</evidence>
<proteinExistence type="inferred from homology"/>
<dbReference type="Pfam" id="PF06114">
    <property type="entry name" value="Peptidase_M78"/>
    <property type="match status" value="1"/>
</dbReference>
<dbReference type="PANTHER" id="PTHR43236">
    <property type="entry name" value="ANTITOXIN HIGA1"/>
    <property type="match status" value="1"/>
</dbReference>
<dbReference type="InterPro" id="IPR010359">
    <property type="entry name" value="IrrE_HExxH"/>
</dbReference>
<dbReference type="Proteomes" id="UP000036513">
    <property type="component" value="Unassembled WGS sequence"/>
</dbReference>
<accession>A0A0J6YE60</accession>
<dbReference type="STRING" id="37916.MCHLDSM_04746"/>
<protein>
    <recommendedName>
        <fullName evidence="2">HTH cro/C1-type domain-containing protein</fullName>
    </recommendedName>
</protein>
<feature type="domain" description="HTH cro/C1-type" evidence="2">
    <location>
        <begin position="29"/>
        <end position="83"/>
    </location>
</feature>
<dbReference type="PATRIC" id="fig|37916.4.peg.4749"/>
<dbReference type="CDD" id="cd00093">
    <property type="entry name" value="HTH_XRE"/>
    <property type="match status" value="1"/>
</dbReference>
<gene>
    <name evidence="3" type="ORF">MCHLDSM_04746</name>
</gene>
<comment type="caution">
    <text evidence="3">The sequence shown here is derived from an EMBL/GenBank/DDBJ whole genome shotgun (WGS) entry which is preliminary data.</text>
</comment>
<reference evidence="3 4" key="1">
    <citation type="journal article" date="2015" name="Genome Biol. Evol.">
        <title>Characterization of Three Mycobacterium spp. with Potential Use in Bioremediation by Genome Sequencing and Comparative Genomics.</title>
        <authorList>
            <person name="Das S."/>
            <person name="Pettersson B.M."/>
            <person name="Behra P.R."/>
            <person name="Ramesh M."/>
            <person name="Dasgupta S."/>
            <person name="Bhattacharya A."/>
            <person name="Kirsebom L.A."/>
        </authorList>
    </citation>
    <scope>NUCLEOTIDE SEQUENCE [LARGE SCALE GENOMIC DNA]</scope>
    <source>
        <strain evidence="3 4">DSM 43826</strain>
    </source>
</reference>
<dbReference type="SMART" id="SM00530">
    <property type="entry name" value="HTH_XRE"/>
    <property type="match status" value="1"/>
</dbReference>
<name>A0A0J6YE60_9MYCO</name>
<dbReference type="InterPro" id="IPR010982">
    <property type="entry name" value="Lambda_DNA-bd_dom_sf"/>
</dbReference>
<dbReference type="EMBL" id="JYNL01000061">
    <property type="protein sequence ID" value="KMO71111.1"/>
    <property type="molecule type" value="Genomic_DNA"/>
</dbReference>
<dbReference type="InterPro" id="IPR052345">
    <property type="entry name" value="Rad_response_metalloprotease"/>
</dbReference>
<sequence length="383" mass="42855">MTDSRADSTLNYVAHRFEADWAVAPGSLIQTELDALEYSQADVAARTNISTKHFNQLINGHVPLSPDIAVALERVLDIPAEMLLQMDASWQADKVRRTSVSVLAGMQHWVAKFPQRALQEYRVVDFSATASAQVEALLRFFRVADEKSFDRIFLAPQVNYRRSQKFTVDPYATALWRRLAEVQADMLVNDAADYDASALRAAAQHLPALSRLPVGEGFRTAQSMLSRAGVLLVFVPEIDETRISGATWWHTPSHPIIALTGRYRFVDAFWFTLIHEVAHVLLHPKRATFLHFERSKHVEDNADQQETAADAFASETFFTDRQRCELVLLSTKADVEAFARKTNVSNGIVAGQFGHYTGNWSRFGKLRESVDLAAAILGQPPAT</sequence>
<dbReference type="PANTHER" id="PTHR43236:SF1">
    <property type="entry name" value="BLL7220 PROTEIN"/>
    <property type="match status" value="1"/>
</dbReference>
<organism evidence="3 4">
    <name type="scientific">Mycolicibacterium chlorophenolicum</name>
    <dbReference type="NCBI Taxonomy" id="37916"/>
    <lineage>
        <taxon>Bacteria</taxon>
        <taxon>Bacillati</taxon>
        <taxon>Actinomycetota</taxon>
        <taxon>Actinomycetes</taxon>
        <taxon>Mycobacteriales</taxon>
        <taxon>Mycobacteriaceae</taxon>
        <taxon>Mycolicibacterium</taxon>
    </lineage>
</organism>